<name>A0ABQ6MAS4_9STRA</name>
<comment type="caution">
    <text evidence="1">The sequence shown here is derived from an EMBL/GenBank/DDBJ whole genome shotgun (WGS) entry which is preliminary data.</text>
</comment>
<keyword evidence="2" id="KW-1185">Reference proteome</keyword>
<dbReference type="Proteomes" id="UP001165060">
    <property type="component" value="Unassembled WGS sequence"/>
</dbReference>
<proteinExistence type="predicted"/>
<dbReference type="EMBL" id="BRYB01001309">
    <property type="protein sequence ID" value="GMI22856.1"/>
    <property type="molecule type" value="Genomic_DNA"/>
</dbReference>
<accession>A0ABQ6MAS4</accession>
<sequence length="148" mass="16006">MSFEQDAMSFEQDDAEYFAPLALIPGVSSVLAAQSSKVLYRSGPIFEPLEPSSLADLLSNLTEIHRSSSSATPAPSSTALRVPPSFTYQVTSVSPSRVVLVGPYRSSLLWLHSSRFDDLVLLVATEHPHIPQTVHVAVERQLGAMGVL</sequence>
<gene>
    <name evidence="1" type="ORF">TeGR_g14345</name>
</gene>
<evidence type="ECO:0000313" key="1">
    <source>
        <dbReference type="EMBL" id="GMI22856.1"/>
    </source>
</evidence>
<organism evidence="1 2">
    <name type="scientific">Tetraparma gracilis</name>
    <dbReference type="NCBI Taxonomy" id="2962635"/>
    <lineage>
        <taxon>Eukaryota</taxon>
        <taxon>Sar</taxon>
        <taxon>Stramenopiles</taxon>
        <taxon>Ochrophyta</taxon>
        <taxon>Bolidophyceae</taxon>
        <taxon>Parmales</taxon>
        <taxon>Triparmaceae</taxon>
        <taxon>Tetraparma</taxon>
    </lineage>
</organism>
<evidence type="ECO:0000313" key="2">
    <source>
        <dbReference type="Proteomes" id="UP001165060"/>
    </source>
</evidence>
<reference evidence="1 2" key="1">
    <citation type="journal article" date="2023" name="Commun. Biol.">
        <title>Genome analysis of Parmales, the sister group of diatoms, reveals the evolutionary specialization of diatoms from phago-mixotrophs to photoautotrophs.</title>
        <authorList>
            <person name="Ban H."/>
            <person name="Sato S."/>
            <person name="Yoshikawa S."/>
            <person name="Yamada K."/>
            <person name="Nakamura Y."/>
            <person name="Ichinomiya M."/>
            <person name="Sato N."/>
            <person name="Blanc-Mathieu R."/>
            <person name="Endo H."/>
            <person name="Kuwata A."/>
            <person name="Ogata H."/>
        </authorList>
    </citation>
    <scope>NUCLEOTIDE SEQUENCE [LARGE SCALE GENOMIC DNA]</scope>
</reference>
<protein>
    <submittedName>
        <fullName evidence="1">Uncharacterized protein</fullName>
    </submittedName>
</protein>